<dbReference type="KEGG" id="tet:TTHERM_00320340"/>
<evidence type="ECO:0000313" key="2">
    <source>
        <dbReference type="EMBL" id="EAR92688.2"/>
    </source>
</evidence>
<dbReference type="AlphaFoldDB" id="Q237Q3"/>
<evidence type="ECO:0000313" key="3">
    <source>
        <dbReference type="Proteomes" id="UP000009168"/>
    </source>
</evidence>
<dbReference type="RefSeq" id="XP_001012933.2">
    <property type="nucleotide sequence ID" value="XM_001012933.3"/>
</dbReference>
<feature type="region of interest" description="Disordered" evidence="1">
    <location>
        <begin position="27"/>
        <end position="50"/>
    </location>
</feature>
<gene>
    <name evidence="2" type="ORF">TTHERM_00320340</name>
</gene>
<dbReference type="EMBL" id="GG662743">
    <property type="protein sequence ID" value="EAR92688.2"/>
    <property type="molecule type" value="Genomic_DNA"/>
</dbReference>
<dbReference type="GeneID" id="7825131"/>
<organism evidence="2 3">
    <name type="scientific">Tetrahymena thermophila (strain SB210)</name>
    <dbReference type="NCBI Taxonomy" id="312017"/>
    <lineage>
        <taxon>Eukaryota</taxon>
        <taxon>Sar</taxon>
        <taxon>Alveolata</taxon>
        <taxon>Ciliophora</taxon>
        <taxon>Intramacronucleata</taxon>
        <taxon>Oligohymenophorea</taxon>
        <taxon>Hymenostomatida</taxon>
        <taxon>Tetrahymenina</taxon>
        <taxon>Tetrahymenidae</taxon>
        <taxon>Tetrahymena</taxon>
    </lineage>
</organism>
<keyword evidence="3" id="KW-1185">Reference proteome</keyword>
<dbReference type="Proteomes" id="UP000009168">
    <property type="component" value="Unassembled WGS sequence"/>
</dbReference>
<accession>Q237Q3</accession>
<dbReference type="HOGENOM" id="CLU_935339_0_0_1"/>
<dbReference type="InParanoid" id="Q237Q3"/>
<protein>
    <submittedName>
        <fullName evidence="2">Uncharacterized protein</fullName>
    </submittedName>
</protein>
<proteinExistence type="predicted"/>
<reference evidence="3" key="1">
    <citation type="journal article" date="2006" name="PLoS Biol.">
        <title>Macronuclear genome sequence of the ciliate Tetrahymena thermophila, a model eukaryote.</title>
        <authorList>
            <person name="Eisen J.A."/>
            <person name="Coyne R.S."/>
            <person name="Wu M."/>
            <person name="Wu D."/>
            <person name="Thiagarajan M."/>
            <person name="Wortman J.R."/>
            <person name="Badger J.H."/>
            <person name="Ren Q."/>
            <person name="Amedeo P."/>
            <person name="Jones K.M."/>
            <person name="Tallon L.J."/>
            <person name="Delcher A.L."/>
            <person name="Salzberg S.L."/>
            <person name="Silva J.C."/>
            <person name="Haas B.J."/>
            <person name="Majoros W.H."/>
            <person name="Farzad M."/>
            <person name="Carlton J.M."/>
            <person name="Smith R.K. Jr."/>
            <person name="Garg J."/>
            <person name="Pearlman R.E."/>
            <person name="Karrer K.M."/>
            <person name="Sun L."/>
            <person name="Manning G."/>
            <person name="Elde N.C."/>
            <person name="Turkewitz A.P."/>
            <person name="Asai D.J."/>
            <person name="Wilkes D.E."/>
            <person name="Wang Y."/>
            <person name="Cai H."/>
            <person name="Collins K."/>
            <person name="Stewart B.A."/>
            <person name="Lee S.R."/>
            <person name="Wilamowska K."/>
            <person name="Weinberg Z."/>
            <person name="Ruzzo W.L."/>
            <person name="Wloga D."/>
            <person name="Gaertig J."/>
            <person name="Frankel J."/>
            <person name="Tsao C.-C."/>
            <person name="Gorovsky M.A."/>
            <person name="Keeling P.J."/>
            <person name="Waller R.F."/>
            <person name="Patron N.J."/>
            <person name="Cherry J.M."/>
            <person name="Stover N.A."/>
            <person name="Krieger C.J."/>
            <person name="del Toro C."/>
            <person name="Ryder H.F."/>
            <person name="Williamson S.C."/>
            <person name="Barbeau R.A."/>
            <person name="Hamilton E.P."/>
            <person name="Orias E."/>
        </authorList>
    </citation>
    <scope>NUCLEOTIDE SEQUENCE [LARGE SCALE GENOMIC DNA]</scope>
    <source>
        <strain evidence="3">SB210</strain>
    </source>
</reference>
<sequence length="343" mass="40419">MIIKQLETRIQNNQKKKVKRYKLKIIKQKSQTRQKHHKKKQNKRKMSSQISQSVKRGIALFGNNFVLPFENQTHLSNCLSVQYLQFCQKYNSTNQQKQALQNKMKQTITTPFQQSNTNSPSKSQMITSPKYYDYLVLAPRKAEEVQVNNQREYYDIATIVTLQKCAETGAIIALSKGVDSLVRIKKSGTENRFAAKYTSCNRLIVENDPHIRSSSIIKASDLPFVVKDQRKLFFCDYETIHNDVPKYSEKEKEHFVRAIYDLAQKTNLQNFSQKEFLEDLAADPKSSMFPRLQLFQILKHLDYKYYFNRDSSEWLDQKYEILKAKNDEQILQFLHFVQKQLTE</sequence>
<evidence type="ECO:0000256" key="1">
    <source>
        <dbReference type="SAM" id="MobiDB-lite"/>
    </source>
</evidence>
<name>Q237Q3_TETTS</name>
<feature type="compositionally biased region" description="Basic residues" evidence="1">
    <location>
        <begin position="27"/>
        <end position="46"/>
    </location>
</feature>